<dbReference type="PROSITE" id="PS00211">
    <property type="entry name" value="ABC_TRANSPORTER_1"/>
    <property type="match status" value="1"/>
</dbReference>
<accession>A0A955LJS1</accession>
<evidence type="ECO:0000313" key="5">
    <source>
        <dbReference type="EMBL" id="MCA9391698.1"/>
    </source>
</evidence>
<protein>
    <submittedName>
        <fullName evidence="5">ABC-F family ATP-binding cassette domain-containing protein</fullName>
    </submittedName>
</protein>
<dbReference type="GO" id="GO:0016887">
    <property type="term" value="F:ATP hydrolysis activity"/>
    <property type="evidence" value="ECO:0007669"/>
    <property type="project" value="InterPro"/>
</dbReference>
<evidence type="ECO:0000256" key="2">
    <source>
        <dbReference type="ARBA" id="ARBA00022741"/>
    </source>
</evidence>
<sequence>MIVAKNISKSVRGETLLKDVSFVLSNGDKCALIGPNGCGKSTLLNILLGNVERDGGLIQNEGEQVGYLPQLIEFSDNITAAQYVTDLVNETTPKHRIEAILTRLGLSNYDGTQKMVTLSEGQKMKFALAQTLSINPTLILLDEPTNHLDIEGIVWFERFIKSFEGTVLMISHDRRFLDNVVNKIFEIDEKRLSVFAGNYSDYKAQKQTLLHRREIEFRSQERKRKQLEVLLENARKVKDGKSRGKRVRAAKKRMDREVLKNEIEKYQPYEIDGISFDGSIHRHKKMITIENLTQKFGDNTIFADLNFELVGHERIWIYGPNGTGKTTLLQIITQNLKPTSGKAGIGVNVNYGYFEQNQAHLPLESTVEEFVAKTTSLPYSKIFGFLSGLSFDREYLSRALAALSPGERARLSLGIFTQNEYNLLILDEPTNHLDIWTKEAVEQALREFKGAILLVSHDRYFVEQVGAHKILNLQTGNITLL</sequence>
<dbReference type="PANTHER" id="PTHR19211:SF100">
    <property type="entry name" value="RIBOSOME PROTECTION PROTEIN VMLR"/>
    <property type="match status" value="1"/>
</dbReference>
<reference evidence="5" key="1">
    <citation type="submission" date="2020-04" db="EMBL/GenBank/DDBJ databases">
        <authorList>
            <person name="Zhang T."/>
        </authorList>
    </citation>
    <scope>NUCLEOTIDE SEQUENCE</scope>
    <source>
        <strain evidence="5">HKST-UBA03</strain>
    </source>
</reference>
<dbReference type="SMART" id="SM00382">
    <property type="entry name" value="AAA"/>
    <property type="match status" value="2"/>
</dbReference>
<dbReference type="EMBL" id="JAGQKZ010000002">
    <property type="protein sequence ID" value="MCA9391698.1"/>
    <property type="molecule type" value="Genomic_DNA"/>
</dbReference>
<evidence type="ECO:0000256" key="1">
    <source>
        <dbReference type="ARBA" id="ARBA00022737"/>
    </source>
</evidence>
<evidence type="ECO:0000256" key="3">
    <source>
        <dbReference type="ARBA" id="ARBA00022840"/>
    </source>
</evidence>
<feature type="domain" description="ABC transporter" evidence="4">
    <location>
        <begin position="2"/>
        <end position="214"/>
    </location>
</feature>
<evidence type="ECO:0000313" key="6">
    <source>
        <dbReference type="Proteomes" id="UP000751518"/>
    </source>
</evidence>
<dbReference type="NCBIfam" id="NF000355">
    <property type="entry name" value="ribo_prot_ABC_F"/>
    <property type="match status" value="1"/>
</dbReference>
<evidence type="ECO:0000259" key="4">
    <source>
        <dbReference type="PROSITE" id="PS50893"/>
    </source>
</evidence>
<dbReference type="CDD" id="cd03221">
    <property type="entry name" value="ABCF_EF-3"/>
    <property type="match status" value="2"/>
</dbReference>
<dbReference type="InterPro" id="IPR003439">
    <property type="entry name" value="ABC_transporter-like_ATP-bd"/>
</dbReference>
<dbReference type="InterPro" id="IPR050611">
    <property type="entry name" value="ABCF"/>
</dbReference>
<dbReference type="SUPFAM" id="SSF52540">
    <property type="entry name" value="P-loop containing nucleoside triphosphate hydrolases"/>
    <property type="match status" value="2"/>
</dbReference>
<feature type="domain" description="ABC transporter" evidence="4">
    <location>
        <begin position="287"/>
        <end position="481"/>
    </location>
</feature>
<dbReference type="FunFam" id="3.40.50.300:FF:000011">
    <property type="entry name" value="Putative ABC transporter ATP-binding component"/>
    <property type="match status" value="1"/>
</dbReference>
<name>A0A955LJS1_UNCKA</name>
<dbReference type="Pfam" id="PF00005">
    <property type="entry name" value="ABC_tran"/>
    <property type="match status" value="2"/>
</dbReference>
<dbReference type="InterPro" id="IPR032781">
    <property type="entry name" value="ABC_tran_Xtn"/>
</dbReference>
<dbReference type="PROSITE" id="PS50893">
    <property type="entry name" value="ABC_TRANSPORTER_2"/>
    <property type="match status" value="2"/>
</dbReference>
<keyword evidence="2" id="KW-0547">Nucleotide-binding</keyword>
<dbReference type="Gene3D" id="3.40.50.300">
    <property type="entry name" value="P-loop containing nucleotide triphosphate hydrolases"/>
    <property type="match status" value="2"/>
</dbReference>
<gene>
    <name evidence="5" type="ORF">KC614_00650</name>
</gene>
<proteinExistence type="predicted"/>
<dbReference type="InterPro" id="IPR027417">
    <property type="entry name" value="P-loop_NTPase"/>
</dbReference>
<reference evidence="5" key="2">
    <citation type="journal article" date="2021" name="Microbiome">
        <title>Successional dynamics and alternative stable states in a saline activated sludge microbial community over 9 years.</title>
        <authorList>
            <person name="Wang Y."/>
            <person name="Ye J."/>
            <person name="Ju F."/>
            <person name="Liu L."/>
            <person name="Boyd J.A."/>
            <person name="Deng Y."/>
            <person name="Parks D.H."/>
            <person name="Jiang X."/>
            <person name="Yin X."/>
            <person name="Woodcroft B.J."/>
            <person name="Tyson G.W."/>
            <person name="Hugenholtz P."/>
            <person name="Polz M.F."/>
            <person name="Zhang T."/>
        </authorList>
    </citation>
    <scope>NUCLEOTIDE SEQUENCE</scope>
    <source>
        <strain evidence="5">HKST-UBA03</strain>
    </source>
</reference>
<keyword evidence="3 5" id="KW-0067">ATP-binding</keyword>
<dbReference type="Pfam" id="PF12848">
    <property type="entry name" value="ABC_tran_Xtn"/>
    <property type="match status" value="1"/>
</dbReference>
<organism evidence="5 6">
    <name type="scientific">candidate division WWE3 bacterium</name>
    <dbReference type="NCBI Taxonomy" id="2053526"/>
    <lineage>
        <taxon>Bacteria</taxon>
        <taxon>Katanobacteria</taxon>
    </lineage>
</organism>
<keyword evidence="1" id="KW-0677">Repeat</keyword>
<dbReference type="GO" id="GO:0005524">
    <property type="term" value="F:ATP binding"/>
    <property type="evidence" value="ECO:0007669"/>
    <property type="project" value="UniProtKB-KW"/>
</dbReference>
<dbReference type="AlphaFoldDB" id="A0A955LJS1"/>
<dbReference type="InterPro" id="IPR017871">
    <property type="entry name" value="ABC_transporter-like_CS"/>
</dbReference>
<dbReference type="PANTHER" id="PTHR19211">
    <property type="entry name" value="ATP-BINDING TRANSPORT PROTEIN-RELATED"/>
    <property type="match status" value="1"/>
</dbReference>
<dbReference type="InterPro" id="IPR003593">
    <property type="entry name" value="AAA+_ATPase"/>
</dbReference>
<dbReference type="Proteomes" id="UP000751518">
    <property type="component" value="Unassembled WGS sequence"/>
</dbReference>
<comment type="caution">
    <text evidence="5">The sequence shown here is derived from an EMBL/GenBank/DDBJ whole genome shotgun (WGS) entry which is preliminary data.</text>
</comment>